<keyword evidence="2" id="KW-0472">Membrane</keyword>
<reference evidence="4 5" key="1">
    <citation type="submission" date="2019-02" db="EMBL/GenBank/DDBJ databases">
        <title>Peptostreptococcaceae bacterium ZHW00191 nov., a new bacterium isolated from the human gut.</title>
        <authorList>
            <person name="Zhou H.-W."/>
            <person name="Chen X.-J."/>
        </authorList>
    </citation>
    <scope>NUCLEOTIDE SEQUENCE [LARGE SCALE GENOMIC DNA]</scope>
    <source>
        <strain evidence="4 5">ZHW00191</strain>
    </source>
</reference>
<keyword evidence="1" id="KW-0175">Coiled coil</keyword>
<feature type="transmembrane region" description="Helical" evidence="2">
    <location>
        <begin position="156"/>
        <end position="176"/>
    </location>
</feature>
<dbReference type="InterPro" id="IPR036890">
    <property type="entry name" value="HATPase_C_sf"/>
</dbReference>
<dbReference type="PANTHER" id="PTHR40448:SF1">
    <property type="entry name" value="TWO-COMPONENT SENSOR HISTIDINE KINASE"/>
    <property type="match status" value="1"/>
</dbReference>
<feature type="coiled-coil region" evidence="1">
    <location>
        <begin position="267"/>
        <end position="322"/>
    </location>
</feature>
<dbReference type="AlphaFoldDB" id="A0A544QUP2"/>
<comment type="caution">
    <text evidence="4">The sequence shown here is derived from an EMBL/GenBank/DDBJ whole genome shotgun (WGS) entry which is preliminary data.</text>
</comment>
<dbReference type="GO" id="GO:0042802">
    <property type="term" value="F:identical protein binding"/>
    <property type="evidence" value="ECO:0007669"/>
    <property type="project" value="TreeGrafter"/>
</dbReference>
<feature type="transmembrane region" description="Helical" evidence="2">
    <location>
        <begin position="73"/>
        <end position="98"/>
    </location>
</feature>
<feature type="transmembrane region" description="Helical" evidence="2">
    <location>
        <begin position="110"/>
        <end position="136"/>
    </location>
</feature>
<organism evidence="4 5">
    <name type="scientific">Peptacetobacter hominis</name>
    <dbReference type="NCBI Taxonomy" id="2743610"/>
    <lineage>
        <taxon>Bacteria</taxon>
        <taxon>Bacillati</taxon>
        <taxon>Bacillota</taxon>
        <taxon>Clostridia</taxon>
        <taxon>Peptostreptococcales</taxon>
        <taxon>Peptostreptococcaceae</taxon>
        <taxon>Peptacetobacter</taxon>
    </lineage>
</organism>
<dbReference type="Pfam" id="PF14501">
    <property type="entry name" value="HATPase_c_5"/>
    <property type="match status" value="1"/>
</dbReference>
<keyword evidence="5" id="KW-1185">Reference proteome</keyword>
<feature type="transmembrane region" description="Helical" evidence="2">
    <location>
        <begin position="37"/>
        <end position="53"/>
    </location>
</feature>
<dbReference type="SUPFAM" id="SSF55874">
    <property type="entry name" value="ATPase domain of HSP90 chaperone/DNA topoisomerase II/histidine kinase"/>
    <property type="match status" value="1"/>
</dbReference>
<dbReference type="PANTHER" id="PTHR40448">
    <property type="entry name" value="TWO-COMPONENT SENSOR HISTIDINE KINASE"/>
    <property type="match status" value="1"/>
</dbReference>
<evidence type="ECO:0000259" key="3">
    <source>
        <dbReference type="Pfam" id="PF14501"/>
    </source>
</evidence>
<accession>A0A544QUP2</accession>
<dbReference type="OrthoDB" id="1757740at2"/>
<dbReference type="InterPro" id="IPR032834">
    <property type="entry name" value="NatK-like_C"/>
</dbReference>
<dbReference type="Proteomes" id="UP000317863">
    <property type="component" value="Unassembled WGS sequence"/>
</dbReference>
<evidence type="ECO:0000313" key="5">
    <source>
        <dbReference type="Proteomes" id="UP000317863"/>
    </source>
</evidence>
<sequence>MGDVVLSEIIVVLSIILSIVVINGTVEYRKNSDISEFKNLIIQTGIVGMLYFVSKKVDIWSIVTINNDKLADYSILISNKSIDIIVNIAIIGVITFVYNKIYKVEWKKFIFLYLISGQYLKVLESYFLDRFLFIVFTGYTLSDDYVHTLSAQDWNLYNIKLLLITFMLYIFIRIIIKFINRLSKDKMYTYIAYIVMVNLSVILLKIILDSSQRYTSINGEILITATYTMPYMAVLSMIITVYIVMEIRKETEIRIQEKQMYSRLESKNEYYEKIEEAQNQIRRLYHDMNNHLNNIQIMNENSENATKYIESIQNELNQARKKRLSGNAMFDIIIDEKMKVCKEKGIEFTANIDSRNTAFIENIDVSSILSNILDNAIEACEKIPGDKRYIKLETMWADDIFLIVCENSKINSIKKSRETFITDKINKSNHGIGIKSIEYSVKKYRGNMLITYDENTFNLKIMIPKK</sequence>
<feature type="transmembrane region" description="Helical" evidence="2">
    <location>
        <begin position="6"/>
        <end position="25"/>
    </location>
</feature>
<feature type="transmembrane region" description="Helical" evidence="2">
    <location>
        <begin position="228"/>
        <end position="245"/>
    </location>
</feature>
<protein>
    <submittedName>
        <fullName evidence="4">GHKL domain-containing protein</fullName>
    </submittedName>
</protein>
<feature type="domain" description="Sensor histidine kinase NatK-like C-terminal" evidence="3">
    <location>
        <begin position="361"/>
        <end position="464"/>
    </location>
</feature>
<dbReference type="EMBL" id="SGJB01000011">
    <property type="protein sequence ID" value="TQQ84418.1"/>
    <property type="molecule type" value="Genomic_DNA"/>
</dbReference>
<gene>
    <name evidence="4" type="ORF">EXD82_07150</name>
</gene>
<evidence type="ECO:0000313" key="4">
    <source>
        <dbReference type="EMBL" id="TQQ84418.1"/>
    </source>
</evidence>
<name>A0A544QUP2_9FIRM</name>
<feature type="transmembrane region" description="Helical" evidence="2">
    <location>
        <begin position="188"/>
        <end position="208"/>
    </location>
</feature>
<keyword evidence="2" id="KW-1133">Transmembrane helix</keyword>
<evidence type="ECO:0000256" key="2">
    <source>
        <dbReference type="SAM" id="Phobius"/>
    </source>
</evidence>
<dbReference type="CDD" id="cd16935">
    <property type="entry name" value="HATPase_AgrC-ComD-like"/>
    <property type="match status" value="1"/>
</dbReference>
<evidence type="ECO:0000256" key="1">
    <source>
        <dbReference type="SAM" id="Coils"/>
    </source>
</evidence>
<proteinExistence type="predicted"/>
<dbReference type="Gene3D" id="3.30.565.10">
    <property type="entry name" value="Histidine kinase-like ATPase, C-terminal domain"/>
    <property type="match status" value="1"/>
</dbReference>
<keyword evidence="2" id="KW-0812">Transmembrane</keyword>